<keyword evidence="2" id="KW-1185">Reference proteome</keyword>
<evidence type="ECO:0000313" key="2">
    <source>
        <dbReference type="Proteomes" id="UP001596956"/>
    </source>
</evidence>
<evidence type="ECO:0000313" key="1">
    <source>
        <dbReference type="EMBL" id="MFD0803457.1"/>
    </source>
</evidence>
<feature type="non-terminal residue" evidence="1">
    <location>
        <position position="1"/>
    </location>
</feature>
<dbReference type="Gene3D" id="3.20.20.190">
    <property type="entry name" value="Phosphatidylinositol (PI) phosphodiesterase"/>
    <property type="match status" value="1"/>
</dbReference>
<reference evidence="2" key="1">
    <citation type="journal article" date="2019" name="Int. J. Syst. Evol. Microbiol.">
        <title>The Global Catalogue of Microorganisms (GCM) 10K type strain sequencing project: providing services to taxonomists for standard genome sequencing and annotation.</title>
        <authorList>
            <consortium name="The Broad Institute Genomics Platform"/>
            <consortium name="The Broad Institute Genome Sequencing Center for Infectious Disease"/>
            <person name="Wu L."/>
            <person name="Ma J."/>
        </authorList>
    </citation>
    <scope>NUCLEOTIDE SEQUENCE [LARGE SCALE GENOMIC DNA]</scope>
    <source>
        <strain evidence="2">CCUG 63369</strain>
    </source>
</reference>
<comment type="caution">
    <text evidence="1">The sequence shown here is derived from an EMBL/GenBank/DDBJ whole genome shotgun (WGS) entry which is preliminary data.</text>
</comment>
<accession>A0ABW3BK88</accession>
<dbReference type="InterPro" id="IPR017946">
    <property type="entry name" value="PLC-like_Pdiesterase_TIM-brl"/>
</dbReference>
<protein>
    <submittedName>
        <fullName evidence="1">Glycerophosphodiester phosphodiesterase</fullName>
    </submittedName>
</protein>
<sequence length="59" mass="5993">PGRREVANTVGVAHRAGLQVLTWCPDPVDAARFTGAGVDAVVVDDVPGTVAALKADGPR</sequence>
<proteinExistence type="predicted"/>
<dbReference type="Proteomes" id="UP001596956">
    <property type="component" value="Unassembled WGS sequence"/>
</dbReference>
<gene>
    <name evidence="1" type="ORF">ACFQZU_19315</name>
</gene>
<organism evidence="1 2">
    <name type="scientific">Streptomonospora algeriensis</name>
    <dbReference type="NCBI Taxonomy" id="995084"/>
    <lineage>
        <taxon>Bacteria</taxon>
        <taxon>Bacillati</taxon>
        <taxon>Actinomycetota</taxon>
        <taxon>Actinomycetes</taxon>
        <taxon>Streptosporangiales</taxon>
        <taxon>Nocardiopsidaceae</taxon>
        <taxon>Streptomonospora</taxon>
    </lineage>
</organism>
<dbReference type="EMBL" id="JBHTHR010000904">
    <property type="protein sequence ID" value="MFD0803457.1"/>
    <property type="molecule type" value="Genomic_DNA"/>
</dbReference>
<name>A0ABW3BK88_9ACTN</name>